<dbReference type="RefSeq" id="WP_245678966.1">
    <property type="nucleotide sequence ID" value="NZ_CBCRYE010000001.1"/>
</dbReference>
<dbReference type="PANTHER" id="PTHR21666">
    <property type="entry name" value="PEPTIDASE-RELATED"/>
    <property type="match status" value="1"/>
</dbReference>
<dbReference type="PANTHER" id="PTHR21666:SF285">
    <property type="entry name" value="M23 FAMILY METALLOPEPTIDASE"/>
    <property type="match status" value="1"/>
</dbReference>
<gene>
    <name evidence="2" type="ORF">SAMN02927928_2178</name>
</gene>
<dbReference type="AlphaFoldDB" id="A0A1G4RVT9"/>
<dbReference type="CDD" id="cd12797">
    <property type="entry name" value="M23_peptidase"/>
    <property type="match status" value="1"/>
</dbReference>
<dbReference type="SUPFAM" id="SSF51261">
    <property type="entry name" value="Duplicated hybrid motif"/>
    <property type="match status" value="1"/>
</dbReference>
<dbReference type="Pfam" id="PF01551">
    <property type="entry name" value="Peptidase_M23"/>
    <property type="match status" value="1"/>
</dbReference>
<dbReference type="InterPro" id="IPR050570">
    <property type="entry name" value="Cell_wall_metabolism_enzyme"/>
</dbReference>
<dbReference type="InterPro" id="IPR011055">
    <property type="entry name" value="Dup_hybrid_motif"/>
</dbReference>
<name>A0A1G4RVT9_9CAUL</name>
<protein>
    <submittedName>
        <fullName evidence="2">Peptidase family M23</fullName>
    </submittedName>
</protein>
<evidence type="ECO:0000259" key="1">
    <source>
        <dbReference type="Pfam" id="PF01551"/>
    </source>
</evidence>
<feature type="domain" description="M23ase beta-sheet core" evidence="1">
    <location>
        <begin position="181"/>
        <end position="276"/>
    </location>
</feature>
<dbReference type="InterPro" id="IPR016047">
    <property type="entry name" value="M23ase_b-sheet_dom"/>
</dbReference>
<keyword evidence="3" id="KW-1185">Reference proteome</keyword>
<reference evidence="3" key="1">
    <citation type="submission" date="2016-10" db="EMBL/GenBank/DDBJ databases">
        <authorList>
            <person name="Varghese N."/>
            <person name="Submissions S."/>
        </authorList>
    </citation>
    <scope>NUCLEOTIDE SEQUENCE [LARGE SCALE GENOMIC DNA]</scope>
    <source>
        <strain evidence="3">CGMCC 1.3431</strain>
    </source>
</reference>
<evidence type="ECO:0000313" key="2">
    <source>
        <dbReference type="EMBL" id="SCW60841.1"/>
    </source>
</evidence>
<evidence type="ECO:0000313" key="3">
    <source>
        <dbReference type="Proteomes" id="UP000199150"/>
    </source>
</evidence>
<dbReference type="EMBL" id="FMTS01000003">
    <property type="protein sequence ID" value="SCW60841.1"/>
    <property type="molecule type" value="Genomic_DNA"/>
</dbReference>
<dbReference type="STRING" id="260084.SAMN02927928_2178"/>
<accession>A0A1G4RVT9</accession>
<dbReference type="GO" id="GO:0004222">
    <property type="term" value="F:metalloendopeptidase activity"/>
    <property type="evidence" value="ECO:0007669"/>
    <property type="project" value="TreeGrafter"/>
</dbReference>
<dbReference type="Proteomes" id="UP000199150">
    <property type="component" value="Unassembled WGS sequence"/>
</dbReference>
<proteinExistence type="predicted"/>
<dbReference type="Gene3D" id="2.70.70.10">
    <property type="entry name" value="Glucose Permease (Domain IIA)"/>
    <property type="match status" value="1"/>
</dbReference>
<organism evidence="2 3">
    <name type="scientific">Asticcacaulis taihuensis</name>
    <dbReference type="NCBI Taxonomy" id="260084"/>
    <lineage>
        <taxon>Bacteria</taxon>
        <taxon>Pseudomonadati</taxon>
        <taxon>Pseudomonadota</taxon>
        <taxon>Alphaproteobacteria</taxon>
        <taxon>Caulobacterales</taxon>
        <taxon>Caulobacteraceae</taxon>
        <taxon>Asticcacaulis</taxon>
    </lineage>
</organism>
<sequence length="286" mass="31017">MEKPEALNRRIVLTGATALLGGLGSLARAQTVDPFGLKGRFIQSGYCVGRSAPNAELWVDGIRQSTASADGWFYVGFDRDSPVACLIETRTATDTQTTTVTIAPQTYDTQRVDGLPPETVTPQAPEVLERIKRDAALKATAFANRDSGDSFKSGFIWPLKNFIVSGRFGNQRILNGVPKSPHYGFDMAAPIGTPIYAPQGGLVVLAEPDLFYEGGLTFIDHGQGVISMYLHQSRVLVSKGDRLIQGQLIGLVGDRGRATGPHLCWRLKWGDRHMDPSLMTQGLMVG</sequence>